<dbReference type="PANTHER" id="PTHR48408:SF1">
    <property type="entry name" value="XYLOSE ISOMERASE"/>
    <property type="match status" value="1"/>
</dbReference>
<dbReference type="OrthoDB" id="9763981at2"/>
<keyword evidence="10" id="KW-1185">Reference proteome</keyword>
<dbReference type="EMBL" id="QKZL01000050">
    <property type="protein sequence ID" value="PZX10291.1"/>
    <property type="molecule type" value="Genomic_DNA"/>
</dbReference>
<dbReference type="Proteomes" id="UP000248916">
    <property type="component" value="Unassembled WGS sequence"/>
</dbReference>
<evidence type="ECO:0000313" key="9">
    <source>
        <dbReference type="EMBL" id="PZX10291.1"/>
    </source>
</evidence>
<evidence type="ECO:0000256" key="5">
    <source>
        <dbReference type="ARBA" id="ARBA00022723"/>
    </source>
</evidence>
<sequence>MFHQVLRNGGFSTGGVNFDAKIRRQSIDFEDLLHAHVASTDAFARVLFATERMIADGVLSEPLADRYRRWDEQEARAIMAGALSLAEVADDARSLSTEPRSGRQEYLGCVAAPYV</sequence>
<protein>
    <recommendedName>
        <fullName evidence="3">xylose isomerase</fullName>
        <ecNumber evidence="3">5.3.1.5</ecNumber>
    </recommendedName>
</protein>
<dbReference type="RefSeq" id="WP_111539212.1">
    <property type="nucleotide sequence ID" value="NZ_QKZL01000050.1"/>
</dbReference>
<dbReference type="PANTHER" id="PTHR48408">
    <property type="match status" value="1"/>
</dbReference>
<comment type="caution">
    <text evidence="9">The sequence shown here is derived from an EMBL/GenBank/DDBJ whole genome shotgun (WGS) entry which is preliminary data.</text>
</comment>
<comment type="catalytic activity">
    <reaction evidence="8">
        <text>alpha-D-xylose = alpha-D-xylulofuranose</text>
        <dbReference type="Rhea" id="RHEA:22816"/>
        <dbReference type="ChEBI" id="CHEBI:28518"/>
        <dbReference type="ChEBI" id="CHEBI:188998"/>
        <dbReference type="EC" id="5.3.1.5"/>
    </reaction>
</comment>
<keyword evidence="4" id="KW-0859">Xylose metabolism</keyword>
<dbReference type="GO" id="GO:0042732">
    <property type="term" value="P:D-xylose metabolic process"/>
    <property type="evidence" value="ECO:0007669"/>
    <property type="project" value="UniProtKB-KW"/>
</dbReference>
<evidence type="ECO:0000256" key="3">
    <source>
        <dbReference type="ARBA" id="ARBA00011958"/>
    </source>
</evidence>
<keyword evidence="5" id="KW-0479">Metal-binding</keyword>
<evidence type="ECO:0000256" key="2">
    <source>
        <dbReference type="ARBA" id="ARBA00011881"/>
    </source>
</evidence>
<dbReference type="GO" id="GO:0009045">
    <property type="term" value="F:xylose isomerase activity"/>
    <property type="evidence" value="ECO:0007669"/>
    <property type="project" value="UniProtKB-EC"/>
</dbReference>
<name>A0A2W7MS51_9RHOB</name>
<dbReference type="InterPro" id="IPR001998">
    <property type="entry name" value="Xylose_isomerase"/>
</dbReference>
<dbReference type="GO" id="GO:0046872">
    <property type="term" value="F:metal ion binding"/>
    <property type="evidence" value="ECO:0007669"/>
    <property type="project" value="UniProtKB-KW"/>
</dbReference>
<proteinExistence type="inferred from homology"/>
<keyword evidence="6 9" id="KW-0413">Isomerase</keyword>
<evidence type="ECO:0000256" key="8">
    <source>
        <dbReference type="ARBA" id="ARBA00033659"/>
    </source>
</evidence>
<keyword evidence="7" id="KW-0119">Carbohydrate metabolism</keyword>
<evidence type="ECO:0000256" key="1">
    <source>
        <dbReference type="ARBA" id="ARBA00005765"/>
    </source>
</evidence>
<comment type="similarity">
    <text evidence="1">Belongs to the xylose isomerase family.</text>
</comment>
<gene>
    <name evidence="9" type="ORF">LX81_04279</name>
</gene>
<evidence type="ECO:0000256" key="6">
    <source>
        <dbReference type="ARBA" id="ARBA00023235"/>
    </source>
</evidence>
<organism evidence="9 10">
    <name type="scientific">Palleronia aestuarii</name>
    <dbReference type="NCBI Taxonomy" id="568105"/>
    <lineage>
        <taxon>Bacteria</taxon>
        <taxon>Pseudomonadati</taxon>
        <taxon>Pseudomonadota</taxon>
        <taxon>Alphaproteobacteria</taxon>
        <taxon>Rhodobacterales</taxon>
        <taxon>Roseobacteraceae</taxon>
        <taxon>Palleronia</taxon>
    </lineage>
</organism>
<accession>A0A2W7MS51</accession>
<dbReference type="Gene3D" id="3.20.20.150">
    <property type="entry name" value="Divalent-metal-dependent TIM barrel enzymes"/>
    <property type="match status" value="1"/>
</dbReference>
<reference evidence="9 10" key="1">
    <citation type="submission" date="2018-06" db="EMBL/GenBank/DDBJ databases">
        <title>Genomic Encyclopedia of Archaeal and Bacterial Type Strains, Phase II (KMG-II): from individual species to whole genera.</title>
        <authorList>
            <person name="Goeker M."/>
        </authorList>
    </citation>
    <scope>NUCLEOTIDE SEQUENCE [LARGE SCALE GENOMIC DNA]</scope>
    <source>
        <strain evidence="9 10">DSM 22009</strain>
    </source>
</reference>
<dbReference type="InterPro" id="IPR036237">
    <property type="entry name" value="Xyl_isomerase-like_sf"/>
</dbReference>
<evidence type="ECO:0000313" key="10">
    <source>
        <dbReference type="Proteomes" id="UP000248916"/>
    </source>
</evidence>
<dbReference type="EC" id="5.3.1.5" evidence="3"/>
<dbReference type="AlphaFoldDB" id="A0A2W7MS51"/>
<comment type="subunit">
    <text evidence="2">Homotetramer.</text>
</comment>
<evidence type="ECO:0000256" key="4">
    <source>
        <dbReference type="ARBA" id="ARBA00022629"/>
    </source>
</evidence>
<evidence type="ECO:0000256" key="7">
    <source>
        <dbReference type="ARBA" id="ARBA00023277"/>
    </source>
</evidence>
<dbReference type="SUPFAM" id="SSF51658">
    <property type="entry name" value="Xylose isomerase-like"/>
    <property type="match status" value="1"/>
</dbReference>
<dbReference type="PROSITE" id="PS51415">
    <property type="entry name" value="XYLOSE_ISOMERASE"/>
    <property type="match status" value="1"/>
</dbReference>